<keyword evidence="4" id="KW-1185">Reference proteome</keyword>
<dbReference type="Proteomes" id="UP000784294">
    <property type="component" value="Unassembled WGS sequence"/>
</dbReference>
<reference evidence="3" key="1">
    <citation type="submission" date="2018-11" db="EMBL/GenBank/DDBJ databases">
        <authorList>
            <consortium name="Pathogen Informatics"/>
        </authorList>
    </citation>
    <scope>NUCLEOTIDE SEQUENCE</scope>
</reference>
<evidence type="ECO:0000256" key="2">
    <source>
        <dbReference type="SAM" id="Phobius"/>
    </source>
</evidence>
<accession>A0A3S5CRZ3</accession>
<comment type="similarity">
    <text evidence="1">Belongs to the monovalent cation:proton antiporter 1 (CPA1) transporter (TC 2.A.36) family.</text>
</comment>
<dbReference type="PANTHER" id="PTHR31102:SF1">
    <property type="entry name" value="CATION_H+ EXCHANGER DOMAIN-CONTAINING PROTEIN"/>
    <property type="match status" value="1"/>
</dbReference>
<evidence type="ECO:0008006" key="5">
    <source>
        <dbReference type="Google" id="ProtNLM"/>
    </source>
</evidence>
<comment type="caution">
    <text evidence="3">The sequence shown here is derived from an EMBL/GenBank/DDBJ whole genome shotgun (WGS) entry which is preliminary data.</text>
</comment>
<dbReference type="GO" id="GO:0098662">
    <property type="term" value="P:inorganic cation transmembrane transport"/>
    <property type="evidence" value="ECO:0007669"/>
    <property type="project" value="TreeGrafter"/>
</dbReference>
<sequence length="81" mass="8881">MISEECLGVLTLMIAISFRFLATILAVTPSQLSWRERLFVAVAWLPKATVQAAIGPVALDTARQLQASESILIWGEEVSHD</sequence>
<evidence type="ECO:0000313" key="4">
    <source>
        <dbReference type="Proteomes" id="UP000784294"/>
    </source>
</evidence>
<organism evidence="3 4">
    <name type="scientific">Protopolystoma xenopodis</name>
    <dbReference type="NCBI Taxonomy" id="117903"/>
    <lineage>
        <taxon>Eukaryota</taxon>
        <taxon>Metazoa</taxon>
        <taxon>Spiralia</taxon>
        <taxon>Lophotrochozoa</taxon>
        <taxon>Platyhelminthes</taxon>
        <taxon>Monogenea</taxon>
        <taxon>Polyopisthocotylea</taxon>
        <taxon>Polystomatidea</taxon>
        <taxon>Polystomatidae</taxon>
        <taxon>Protopolystoma</taxon>
    </lineage>
</organism>
<feature type="transmembrane region" description="Helical" evidence="2">
    <location>
        <begin position="6"/>
        <end position="27"/>
    </location>
</feature>
<dbReference type="InterPro" id="IPR051843">
    <property type="entry name" value="CPA1_transporter"/>
</dbReference>
<name>A0A3S5CRZ3_9PLAT</name>
<protein>
    <recommendedName>
        <fullName evidence="5">Cation/H+ exchanger domain-containing protein</fullName>
    </recommendedName>
</protein>
<dbReference type="OrthoDB" id="423807at2759"/>
<evidence type="ECO:0000313" key="3">
    <source>
        <dbReference type="EMBL" id="VEL31651.1"/>
    </source>
</evidence>
<dbReference type="PANTHER" id="PTHR31102">
    <property type="match status" value="1"/>
</dbReference>
<keyword evidence="2" id="KW-1133">Transmembrane helix</keyword>
<dbReference type="AlphaFoldDB" id="A0A3S5CRZ3"/>
<evidence type="ECO:0000256" key="1">
    <source>
        <dbReference type="ARBA" id="ARBA00007367"/>
    </source>
</evidence>
<gene>
    <name evidence="3" type="ORF">PXEA_LOCUS25091</name>
</gene>
<keyword evidence="2" id="KW-0812">Transmembrane</keyword>
<proteinExistence type="inferred from homology"/>
<dbReference type="EMBL" id="CAAALY010125028">
    <property type="protein sequence ID" value="VEL31651.1"/>
    <property type="molecule type" value="Genomic_DNA"/>
</dbReference>
<keyword evidence="2" id="KW-0472">Membrane</keyword>